<evidence type="ECO:0000256" key="4">
    <source>
        <dbReference type="ARBA" id="ARBA00022989"/>
    </source>
</evidence>
<dbReference type="CDD" id="cd14474">
    <property type="entry name" value="SPX_YDR089W"/>
    <property type="match status" value="1"/>
</dbReference>
<dbReference type="InterPro" id="IPR013785">
    <property type="entry name" value="Aldolase_TIM"/>
</dbReference>
<reference evidence="9" key="2">
    <citation type="submission" date="2023-05" db="EMBL/GenBank/DDBJ databases">
        <authorList>
            <consortium name="Lawrence Berkeley National Laboratory"/>
            <person name="Steindorff A."/>
            <person name="Hensen N."/>
            <person name="Bonometti L."/>
            <person name="Westerberg I."/>
            <person name="Brannstrom I.O."/>
            <person name="Guillou S."/>
            <person name="Cros-Aarteil S."/>
            <person name="Calhoun S."/>
            <person name="Haridas S."/>
            <person name="Kuo A."/>
            <person name="Mondo S."/>
            <person name="Pangilinan J."/>
            <person name="Riley R."/>
            <person name="Labutti K."/>
            <person name="Andreopoulos B."/>
            <person name="Lipzen A."/>
            <person name="Chen C."/>
            <person name="Yanf M."/>
            <person name="Daum C."/>
            <person name="Ng V."/>
            <person name="Clum A."/>
            <person name="Ohm R."/>
            <person name="Martin F."/>
            <person name="Silar P."/>
            <person name="Natvig D."/>
            <person name="Lalanne C."/>
            <person name="Gautier V."/>
            <person name="Ament-Velasquez S.L."/>
            <person name="Kruys A."/>
            <person name="Hutchinson M.I."/>
            <person name="Powell A.J."/>
            <person name="Barry K."/>
            <person name="Miller A.N."/>
            <person name="Grigoriev I.V."/>
            <person name="Debuchy R."/>
            <person name="Gladieux P."/>
            <person name="Thoren M.H."/>
            <person name="Johannesson H."/>
        </authorList>
    </citation>
    <scope>NUCLEOTIDE SEQUENCE</scope>
    <source>
        <strain evidence="9">CBS 103.79</strain>
    </source>
</reference>
<dbReference type="GO" id="GO:0000329">
    <property type="term" value="C:fungal-type vacuole membrane"/>
    <property type="evidence" value="ECO:0007669"/>
    <property type="project" value="TreeGrafter"/>
</dbReference>
<organism evidence="9 10">
    <name type="scientific">Staphylotrichum tortipilum</name>
    <dbReference type="NCBI Taxonomy" id="2831512"/>
    <lineage>
        <taxon>Eukaryota</taxon>
        <taxon>Fungi</taxon>
        <taxon>Dikarya</taxon>
        <taxon>Ascomycota</taxon>
        <taxon>Pezizomycotina</taxon>
        <taxon>Sordariomycetes</taxon>
        <taxon>Sordariomycetidae</taxon>
        <taxon>Sordariales</taxon>
        <taxon>Chaetomiaceae</taxon>
        <taxon>Staphylotrichum</taxon>
    </lineage>
</organism>
<keyword evidence="2" id="KW-0926">Vacuole</keyword>
<dbReference type="GO" id="GO:0042144">
    <property type="term" value="P:vacuole fusion, non-autophagic"/>
    <property type="evidence" value="ECO:0007669"/>
    <property type="project" value="TreeGrafter"/>
</dbReference>
<accession>A0AAN6RXR2</accession>
<comment type="caution">
    <text evidence="9">The sequence shown here is derived from an EMBL/GenBank/DDBJ whole genome shotgun (WGS) entry which is preliminary data.</text>
</comment>
<dbReference type="InterPro" id="IPR051572">
    <property type="entry name" value="VTC_Complex_Subunit"/>
</dbReference>
<keyword evidence="10" id="KW-1185">Reference proteome</keyword>
<dbReference type="AlphaFoldDB" id="A0AAN6RXR2"/>
<name>A0AAN6RXR2_9PEZI</name>
<keyword evidence="4 7" id="KW-1133">Transmembrane helix</keyword>
<evidence type="ECO:0000256" key="1">
    <source>
        <dbReference type="ARBA" id="ARBA00004128"/>
    </source>
</evidence>
<feature type="transmembrane region" description="Helical" evidence="7">
    <location>
        <begin position="445"/>
        <end position="466"/>
    </location>
</feature>
<dbReference type="GO" id="GO:0033254">
    <property type="term" value="C:vacuolar transporter chaperone complex"/>
    <property type="evidence" value="ECO:0007669"/>
    <property type="project" value="TreeGrafter"/>
</dbReference>
<dbReference type="GO" id="GO:0007034">
    <property type="term" value="P:vacuolar transport"/>
    <property type="evidence" value="ECO:0007669"/>
    <property type="project" value="TreeGrafter"/>
</dbReference>
<feature type="region of interest" description="Disordered" evidence="6">
    <location>
        <begin position="200"/>
        <end position="224"/>
    </location>
</feature>
<evidence type="ECO:0000259" key="8">
    <source>
        <dbReference type="PROSITE" id="PS51382"/>
    </source>
</evidence>
<evidence type="ECO:0000256" key="7">
    <source>
        <dbReference type="SAM" id="Phobius"/>
    </source>
</evidence>
<evidence type="ECO:0000256" key="5">
    <source>
        <dbReference type="ARBA" id="ARBA00023136"/>
    </source>
</evidence>
<comment type="subcellular location">
    <subcellularLocation>
        <location evidence="1">Vacuole membrane</location>
        <topology evidence="1">Multi-pass membrane protein</topology>
    </subcellularLocation>
</comment>
<evidence type="ECO:0000313" key="10">
    <source>
        <dbReference type="Proteomes" id="UP001303889"/>
    </source>
</evidence>
<proteinExistence type="predicted"/>
<dbReference type="PROSITE" id="PS51382">
    <property type="entry name" value="SPX"/>
    <property type="match status" value="1"/>
</dbReference>
<dbReference type="EMBL" id="MU855320">
    <property type="protein sequence ID" value="KAK3906755.1"/>
    <property type="molecule type" value="Genomic_DNA"/>
</dbReference>
<gene>
    <name evidence="9" type="ORF">C8A05DRAFT_40507</name>
</gene>
<feature type="domain" description="SPX" evidence="8">
    <location>
        <begin position="1"/>
        <end position="163"/>
    </location>
</feature>
<protein>
    <recommendedName>
        <fullName evidence="8">SPX domain-containing protein</fullName>
    </recommendedName>
</protein>
<evidence type="ECO:0000313" key="9">
    <source>
        <dbReference type="EMBL" id="KAK3906755.1"/>
    </source>
</evidence>
<dbReference type="Proteomes" id="UP001303889">
    <property type="component" value="Unassembled WGS sequence"/>
</dbReference>
<reference evidence="9" key="1">
    <citation type="journal article" date="2023" name="Mol. Phylogenet. Evol.">
        <title>Genome-scale phylogeny and comparative genomics of the fungal order Sordariales.</title>
        <authorList>
            <person name="Hensen N."/>
            <person name="Bonometti L."/>
            <person name="Westerberg I."/>
            <person name="Brannstrom I.O."/>
            <person name="Guillou S."/>
            <person name="Cros-Aarteil S."/>
            <person name="Calhoun S."/>
            <person name="Haridas S."/>
            <person name="Kuo A."/>
            <person name="Mondo S."/>
            <person name="Pangilinan J."/>
            <person name="Riley R."/>
            <person name="LaButti K."/>
            <person name="Andreopoulos B."/>
            <person name="Lipzen A."/>
            <person name="Chen C."/>
            <person name="Yan M."/>
            <person name="Daum C."/>
            <person name="Ng V."/>
            <person name="Clum A."/>
            <person name="Steindorff A."/>
            <person name="Ohm R.A."/>
            <person name="Martin F."/>
            <person name="Silar P."/>
            <person name="Natvig D.O."/>
            <person name="Lalanne C."/>
            <person name="Gautier V."/>
            <person name="Ament-Velasquez S.L."/>
            <person name="Kruys A."/>
            <person name="Hutchinson M.I."/>
            <person name="Powell A.J."/>
            <person name="Barry K."/>
            <person name="Miller A.N."/>
            <person name="Grigoriev I.V."/>
            <person name="Debuchy R."/>
            <person name="Gladieux P."/>
            <person name="Hiltunen Thoren M."/>
            <person name="Johannesson H."/>
        </authorList>
    </citation>
    <scope>NUCLEOTIDE SEQUENCE</scope>
    <source>
        <strain evidence="9">CBS 103.79</strain>
    </source>
</reference>
<evidence type="ECO:0000256" key="3">
    <source>
        <dbReference type="ARBA" id="ARBA00022692"/>
    </source>
</evidence>
<evidence type="ECO:0000256" key="2">
    <source>
        <dbReference type="ARBA" id="ARBA00022554"/>
    </source>
</evidence>
<dbReference type="SUPFAM" id="SSF51412">
    <property type="entry name" value="Inosine monophosphate dehydrogenase (IMPDH)"/>
    <property type="match status" value="1"/>
</dbReference>
<dbReference type="PANTHER" id="PTHR46140">
    <property type="entry name" value="VACUOLAR TRANSPORTER CHAPERONE 1-RELATED"/>
    <property type="match status" value="1"/>
</dbReference>
<dbReference type="GO" id="GO:0016237">
    <property type="term" value="P:microautophagy"/>
    <property type="evidence" value="ECO:0007669"/>
    <property type="project" value="TreeGrafter"/>
</dbReference>
<sequence length="758" mass="81898">MKYGELFESESVPQWSLHNIDYNSLKHHIKAHTTKDQATAIAIPGRPNTALSKFEDDFYAELCRQHNRVELFVLSKADEIGRRLQHVSNQVHRLILRCATSTSDHTPLKRRQRFAKYEQTLLQCGDDIKALRRFVDAQVVAFRKILKKYRKWTGSSALGSRFRENVLSQPKSFTRRDFSHLETQFEDQLSTLHAALPPGGSGGICIPDPESRPSRPPTDQLSPSETIVADESQPRAGGYWNEYECGSDAGDFDRGADAEYAIYIDPNEDASLPGIKALSVFLSKPIHKLTAWITPLHPKPGSPPPHDADSERNPLLSTPPDATPYGAAHSPPDLSYFSNPPGVGSYGGTAMTATTSTTTAAGTETDLDDDDRTSSRIFSTRHSRRGSGTFVRAGYTSTSSSDDQTAGAPFFLPSSGYATHYAGGYAVPSIPDQRVTRYRERVLRAATWGCFASAFALMGVAGVLIATGRHKMRLEVDAGATHPIIISAPMLGTSNGILAAEVSKAGGIDLTALTTSLSTVQSHLPLPTAPLPLGVGFILCHPSFAAHFLSTALPILRAHRPVAIWLFAPLPEDLASGAVQKVVEELKREGFVVMMQVGSVRGAKQAVGMGVQVVVVQGGDAGGHQFAPGEGGAGVFIASAEAWTPDFRTKLILEAEDGGPATVKTAVLDDIQSTAIWPSIYDGRGLRGKSWQDHAAGMPLEENIRLFKEADEAGDTSRKITWAGTGVGLVKEVLPAGDIVRQTREEAIKRIQKLHSAI</sequence>
<keyword evidence="3 7" id="KW-0812">Transmembrane</keyword>
<keyword evidence="5 7" id="KW-0472">Membrane</keyword>
<feature type="region of interest" description="Disordered" evidence="6">
    <location>
        <begin position="297"/>
        <end position="334"/>
    </location>
</feature>
<evidence type="ECO:0000256" key="6">
    <source>
        <dbReference type="SAM" id="MobiDB-lite"/>
    </source>
</evidence>
<dbReference type="Gene3D" id="3.20.20.70">
    <property type="entry name" value="Aldolase class I"/>
    <property type="match status" value="2"/>
</dbReference>
<dbReference type="GO" id="GO:0006799">
    <property type="term" value="P:polyphosphate biosynthetic process"/>
    <property type="evidence" value="ECO:0007669"/>
    <property type="project" value="UniProtKB-ARBA"/>
</dbReference>
<dbReference type="InterPro" id="IPR004331">
    <property type="entry name" value="SPX_dom"/>
</dbReference>
<dbReference type="PANTHER" id="PTHR46140:SF1">
    <property type="entry name" value="VACUOLAR TRANSPORTER CHAPERONE COMPLEX SUBUNIT 4-RELATED"/>
    <property type="match status" value="1"/>
</dbReference>